<dbReference type="AlphaFoldDB" id="A0A5J5EN53"/>
<dbReference type="Proteomes" id="UP000326924">
    <property type="component" value="Unassembled WGS sequence"/>
</dbReference>
<reference evidence="1 2" key="1">
    <citation type="submission" date="2019-09" db="EMBL/GenBank/DDBJ databases">
        <title>Draft genome of the ectomycorrhizal ascomycete Sphaerosporella brunnea.</title>
        <authorList>
            <consortium name="DOE Joint Genome Institute"/>
            <person name="Benucci G.M."/>
            <person name="Marozzi G."/>
            <person name="Antonielli L."/>
            <person name="Sanchez S."/>
            <person name="Marco P."/>
            <person name="Wang X."/>
            <person name="Falini L.B."/>
            <person name="Barry K."/>
            <person name="Haridas S."/>
            <person name="Lipzen A."/>
            <person name="Labutti K."/>
            <person name="Grigoriev I.V."/>
            <person name="Murat C."/>
            <person name="Martin F."/>
            <person name="Albertini E."/>
            <person name="Donnini D."/>
            <person name="Bonito G."/>
        </authorList>
    </citation>
    <scope>NUCLEOTIDE SEQUENCE [LARGE SCALE GENOMIC DNA]</scope>
    <source>
        <strain evidence="1 2">Sb_GMNB300</strain>
    </source>
</reference>
<evidence type="ECO:0000313" key="2">
    <source>
        <dbReference type="Proteomes" id="UP000326924"/>
    </source>
</evidence>
<sequence length="218" mass="24331">MTAAVMAPAELITESSEDENYTILTQLAKVYKGYTREQRRQLGPKLRELGLIVAKPDEQPAEPGMNDSEDEDSLSVTIGDFARIKTAWRGDFFGDSITVFQSVVGNAQKRFNLNTDYAKFMPIVQSSVMGKLRLIDEYSKFSAGVIFTLRIEINRDIRRSTAHATVVGLLSAVAEEHLPVTRWILFVLIIMYSAACGHDIQSYTRLPFGFKSPQTGVS</sequence>
<proteinExistence type="predicted"/>
<protein>
    <submittedName>
        <fullName evidence="1">Uncharacterized protein</fullName>
    </submittedName>
</protein>
<keyword evidence="2" id="KW-1185">Reference proteome</keyword>
<accession>A0A5J5EN53</accession>
<organism evidence="1 2">
    <name type="scientific">Sphaerosporella brunnea</name>
    <dbReference type="NCBI Taxonomy" id="1250544"/>
    <lineage>
        <taxon>Eukaryota</taxon>
        <taxon>Fungi</taxon>
        <taxon>Dikarya</taxon>
        <taxon>Ascomycota</taxon>
        <taxon>Pezizomycotina</taxon>
        <taxon>Pezizomycetes</taxon>
        <taxon>Pezizales</taxon>
        <taxon>Pyronemataceae</taxon>
        <taxon>Sphaerosporella</taxon>
    </lineage>
</organism>
<comment type="caution">
    <text evidence="1">The sequence shown here is derived from an EMBL/GenBank/DDBJ whole genome shotgun (WGS) entry which is preliminary data.</text>
</comment>
<gene>
    <name evidence="1" type="ORF">FN846DRAFT_921275</name>
</gene>
<name>A0A5J5EN53_9PEZI</name>
<evidence type="ECO:0000313" key="1">
    <source>
        <dbReference type="EMBL" id="KAA8898649.1"/>
    </source>
</evidence>
<dbReference type="InParanoid" id="A0A5J5EN53"/>
<dbReference type="OrthoDB" id="5429168at2759"/>
<dbReference type="EMBL" id="VXIS01000181">
    <property type="protein sequence ID" value="KAA8898649.1"/>
    <property type="molecule type" value="Genomic_DNA"/>
</dbReference>